<gene>
    <name evidence="1" type="ORF">QNI14_02030</name>
</gene>
<organism evidence="1 2">
    <name type="scientific">Microbacterium dauci</name>
    <dbReference type="NCBI Taxonomy" id="3048008"/>
    <lineage>
        <taxon>Bacteria</taxon>
        <taxon>Bacillati</taxon>
        <taxon>Actinomycetota</taxon>
        <taxon>Actinomycetes</taxon>
        <taxon>Micrococcales</taxon>
        <taxon>Microbacteriaceae</taxon>
        <taxon>Microbacterium</taxon>
    </lineage>
</organism>
<dbReference type="InterPro" id="IPR006448">
    <property type="entry name" value="Phage_term_ssu_P27"/>
</dbReference>
<name>A0ABT6ZAN5_9MICO</name>
<reference evidence="1 2" key="1">
    <citation type="submission" date="2023-05" db="EMBL/GenBank/DDBJ databases">
        <title>Microbacterium dauci sp.nov., Isolated from Carrot Rhizosphere Soil.</title>
        <authorList>
            <person name="Xiao Z."/>
            <person name="Zheng J."/>
        </authorList>
    </citation>
    <scope>NUCLEOTIDE SEQUENCE [LARGE SCALE GENOMIC DNA]</scope>
    <source>
        <strain evidence="1 2">LX3-4</strain>
    </source>
</reference>
<protein>
    <submittedName>
        <fullName evidence="1">P27 family phage terminase small subunit</fullName>
    </submittedName>
</protein>
<evidence type="ECO:0000313" key="1">
    <source>
        <dbReference type="EMBL" id="MDJ1113226.1"/>
    </source>
</evidence>
<comment type="caution">
    <text evidence="1">The sequence shown here is derived from an EMBL/GenBank/DDBJ whole genome shotgun (WGS) entry which is preliminary data.</text>
</comment>
<accession>A0ABT6ZAN5</accession>
<sequence>MPAPKKLNFDPPDRLTDAEREVWVEMTRRGRMSPTVTPETLETYCSLVVRWRAASAKVESEGLVVDGGDKRGAVVHPALAAERELAEQVRKWSPLFNRTAAARRPGPMVNATRHSIEAAELDKKTEYEGICLAVLTLAWLIDEAQREGLEALQKATYNLIPSYVKGCAELQITPASLPAGVPKKGQPGGKVTKFADAAAERRARAAG</sequence>
<keyword evidence="2" id="KW-1185">Reference proteome</keyword>
<proteinExistence type="predicted"/>
<evidence type="ECO:0000313" key="2">
    <source>
        <dbReference type="Proteomes" id="UP001321481"/>
    </source>
</evidence>
<dbReference type="Pfam" id="PF05119">
    <property type="entry name" value="Terminase_4"/>
    <property type="match status" value="1"/>
</dbReference>
<dbReference type="Proteomes" id="UP001321481">
    <property type="component" value="Unassembled WGS sequence"/>
</dbReference>
<dbReference type="RefSeq" id="WP_283714517.1">
    <property type="nucleotide sequence ID" value="NZ_JASJND010000001.1"/>
</dbReference>
<dbReference type="EMBL" id="JASJND010000001">
    <property type="protein sequence ID" value="MDJ1113226.1"/>
    <property type="molecule type" value="Genomic_DNA"/>
</dbReference>